<name>A0A3D4ZEQ5_9BACT</name>
<reference evidence="7 8" key="1">
    <citation type="submission" date="2018-08" db="EMBL/GenBank/DDBJ databases">
        <title>A genome reference for cultivated species of the human gut microbiota.</title>
        <authorList>
            <person name="Zou Y."/>
            <person name="Xue W."/>
            <person name="Luo G."/>
        </authorList>
    </citation>
    <scope>NUCLEOTIDE SEQUENCE [LARGE SCALE GENOMIC DNA]</scope>
    <source>
        <strain evidence="5 7">AF14-6AC</strain>
        <strain evidence="6 8">OF03-11</strain>
    </source>
</reference>
<accession>A0A3D4ZEQ5</accession>
<evidence type="ECO:0000313" key="7">
    <source>
        <dbReference type="Proteomes" id="UP000283426"/>
    </source>
</evidence>
<dbReference type="AlphaFoldDB" id="A0A3D4ZEQ5"/>
<comment type="caution">
    <text evidence="6">The sequence shown here is derived from an EMBL/GenBank/DDBJ whole genome shotgun (WGS) entry which is preliminary data.</text>
</comment>
<sequence>MKKIIKDIISILTVILLVNIFSFFIFFRWDFTKTKRYSLSKVSKTSIRNNVEPIVVDFYVTEDLPQDTKKLVKEFRSLLKEYKSLSNVSFTINTIYPDNTEKEFKATQEGIIPSFNEIRERDLEKIQKIYCGAVFHIGNNKTVLPNISFNTPIEYEITRMLKQASDTIKPRIGFVRGHGETTLNLMSELVDELSHLTDITVVDLNLNTYEDCNVLCLINPKDNFSPYEIAQLEKFLSKGGRLFIALNHAIGLLDHPNNGYINSTGVEDMLEKKGLKIRNDFIIDNNCGVCNFEQQYGYLKFQRSVSFPYCPVITNFSKHTITYGLRSMLLMFASSIEQIKTPTPYIFTPLAQSSSISGVQQAPVCFDLEKQWTQRDFNRPHNIVAALLTNDDNNSAIVTITDADFLINQSAIDGHTDNITFALNSIEWLADNSGLIQLRNKFTTFPVLEPVGDTSREVLKYINFLLPILIILGIAFYRYKRNLRKREDRSHPGYID</sequence>
<organism evidence="6 8">
    <name type="scientific">Odoribacter splanchnicus</name>
    <dbReference type="NCBI Taxonomy" id="28118"/>
    <lineage>
        <taxon>Bacteria</taxon>
        <taxon>Pseudomonadati</taxon>
        <taxon>Bacteroidota</taxon>
        <taxon>Bacteroidia</taxon>
        <taxon>Bacteroidales</taxon>
        <taxon>Odoribacteraceae</taxon>
        <taxon>Odoribacter</taxon>
    </lineage>
</organism>
<protein>
    <submittedName>
        <fullName evidence="6">ABC transporter</fullName>
    </submittedName>
    <submittedName>
        <fullName evidence="4">GldG family protein</fullName>
    </submittedName>
</protein>
<dbReference type="Pfam" id="PF09822">
    <property type="entry name" value="ABC_transp_aux"/>
    <property type="match status" value="1"/>
</dbReference>
<dbReference type="Pfam" id="PF23357">
    <property type="entry name" value="DUF7088"/>
    <property type="match status" value="1"/>
</dbReference>
<evidence type="ECO:0000313" key="8">
    <source>
        <dbReference type="Proteomes" id="UP000284434"/>
    </source>
</evidence>
<dbReference type="EMBL" id="QSCO01000010">
    <property type="protein sequence ID" value="RGY06883.1"/>
    <property type="molecule type" value="Genomic_DNA"/>
</dbReference>
<reference evidence="4" key="2">
    <citation type="submission" date="2023-01" db="EMBL/GenBank/DDBJ databases">
        <title>Human gut microbiome strain richness.</title>
        <authorList>
            <person name="Chen-Liaw A."/>
        </authorList>
    </citation>
    <scope>NUCLEOTIDE SEQUENCE</scope>
    <source>
        <strain evidence="4">RTP21484st1_B7_RTP21484_190118</strain>
    </source>
</reference>
<evidence type="ECO:0000313" key="5">
    <source>
        <dbReference type="EMBL" id="RGV17697.1"/>
    </source>
</evidence>
<feature type="domain" description="DUF7088" evidence="3">
    <location>
        <begin position="34"/>
        <end position="135"/>
    </location>
</feature>
<dbReference type="Proteomes" id="UP001212263">
    <property type="component" value="Unassembled WGS sequence"/>
</dbReference>
<dbReference type="RefSeq" id="WP_013613630.1">
    <property type="nucleotide sequence ID" value="NZ_JABWDG010000059.1"/>
</dbReference>
<keyword evidence="1" id="KW-0812">Transmembrane</keyword>
<evidence type="ECO:0000259" key="2">
    <source>
        <dbReference type="Pfam" id="PF09822"/>
    </source>
</evidence>
<evidence type="ECO:0000256" key="1">
    <source>
        <dbReference type="SAM" id="Phobius"/>
    </source>
</evidence>
<proteinExistence type="predicted"/>
<evidence type="ECO:0000259" key="3">
    <source>
        <dbReference type="Pfam" id="PF23357"/>
    </source>
</evidence>
<feature type="transmembrane region" description="Helical" evidence="1">
    <location>
        <begin position="7"/>
        <end position="29"/>
    </location>
</feature>
<dbReference type="EMBL" id="JAQMRD010000035">
    <property type="protein sequence ID" value="MDB9224945.1"/>
    <property type="molecule type" value="Genomic_DNA"/>
</dbReference>
<dbReference type="Proteomes" id="UP000283426">
    <property type="component" value="Unassembled WGS sequence"/>
</dbReference>
<keyword evidence="1" id="KW-1133">Transmembrane helix</keyword>
<dbReference type="OMA" id="DQFVMRG"/>
<feature type="domain" description="ABC-type uncharacterised transport system" evidence="2">
    <location>
        <begin position="169"/>
        <end position="424"/>
    </location>
</feature>
<feature type="transmembrane region" description="Helical" evidence="1">
    <location>
        <begin position="461"/>
        <end position="479"/>
    </location>
</feature>
<evidence type="ECO:0000313" key="4">
    <source>
        <dbReference type="EMBL" id="MDB9224945.1"/>
    </source>
</evidence>
<dbReference type="Proteomes" id="UP000284434">
    <property type="component" value="Unassembled WGS sequence"/>
</dbReference>
<dbReference type="InterPro" id="IPR055396">
    <property type="entry name" value="DUF7088"/>
</dbReference>
<dbReference type="InterPro" id="IPR019196">
    <property type="entry name" value="ABC_transp_unknown"/>
</dbReference>
<keyword evidence="1" id="KW-0472">Membrane</keyword>
<gene>
    <name evidence="5" type="ORF">DWW24_20900</name>
    <name evidence="6" type="ORF">DXA53_08510</name>
    <name evidence="4" type="ORF">PN645_18375</name>
</gene>
<dbReference type="GeneID" id="61276718"/>
<dbReference type="EMBL" id="QRYW01000066">
    <property type="protein sequence ID" value="RGV17697.1"/>
    <property type="molecule type" value="Genomic_DNA"/>
</dbReference>
<evidence type="ECO:0000313" key="6">
    <source>
        <dbReference type="EMBL" id="RGY06883.1"/>
    </source>
</evidence>